<dbReference type="InterPro" id="IPR025420">
    <property type="entry name" value="DUF4143"/>
</dbReference>
<dbReference type="Proteomes" id="UP000016662">
    <property type="component" value="Unassembled WGS sequence"/>
</dbReference>
<dbReference type="Pfam" id="PF13173">
    <property type="entry name" value="AAA_14"/>
    <property type="match status" value="1"/>
</dbReference>
<accession>U2K9F0</accession>
<dbReference type="OrthoDB" id="9801684at2"/>
<dbReference type="HOGENOM" id="CLU_041527_1_1_9"/>
<dbReference type="eggNOG" id="COG1373">
    <property type="taxonomic scope" value="Bacteria"/>
</dbReference>
<evidence type="ECO:0000313" key="4">
    <source>
        <dbReference type="Proteomes" id="UP000016662"/>
    </source>
</evidence>
<dbReference type="InterPro" id="IPR027417">
    <property type="entry name" value="P-loop_NTPase"/>
</dbReference>
<dbReference type="PANTHER" id="PTHR33295">
    <property type="entry name" value="ATPASE"/>
    <property type="match status" value="1"/>
</dbReference>
<protein>
    <recommendedName>
        <fullName evidence="5">ATPase</fullName>
    </recommendedName>
</protein>
<dbReference type="PANTHER" id="PTHR33295:SF20">
    <property type="entry name" value="ATPASE"/>
    <property type="match status" value="1"/>
</dbReference>
<proteinExistence type="predicted"/>
<dbReference type="PATRIC" id="fig|411473.3.peg.1382"/>
<feature type="domain" description="DUF4143" evidence="2">
    <location>
        <begin position="195"/>
        <end position="342"/>
    </location>
</feature>
<comment type="caution">
    <text evidence="3">The sequence shown here is derived from an EMBL/GenBank/DDBJ whole genome shotgun (WGS) entry which is preliminary data.</text>
</comment>
<evidence type="ECO:0000313" key="3">
    <source>
        <dbReference type="EMBL" id="ERJ95116.1"/>
    </source>
</evidence>
<dbReference type="Gene3D" id="3.40.50.300">
    <property type="entry name" value="P-loop containing nucleotide triphosphate hydrolases"/>
    <property type="match status" value="1"/>
</dbReference>
<keyword evidence="4" id="KW-1185">Reference proteome</keyword>
<dbReference type="RefSeq" id="WP_021683162.1">
    <property type="nucleotide sequence ID" value="NZ_KI260466.1"/>
</dbReference>
<dbReference type="Pfam" id="PF13635">
    <property type="entry name" value="DUF4143"/>
    <property type="match status" value="1"/>
</dbReference>
<evidence type="ECO:0000259" key="2">
    <source>
        <dbReference type="Pfam" id="PF13635"/>
    </source>
</evidence>
<evidence type="ECO:0000259" key="1">
    <source>
        <dbReference type="Pfam" id="PF13173"/>
    </source>
</evidence>
<organism evidence="3 4">
    <name type="scientific">Ruminococcus callidus ATCC 27760</name>
    <dbReference type="NCBI Taxonomy" id="411473"/>
    <lineage>
        <taxon>Bacteria</taxon>
        <taxon>Bacillati</taxon>
        <taxon>Bacillota</taxon>
        <taxon>Clostridia</taxon>
        <taxon>Eubacteriales</taxon>
        <taxon>Oscillospiraceae</taxon>
        <taxon>Ruminococcus</taxon>
    </lineage>
</organism>
<dbReference type="AlphaFoldDB" id="U2K9F0"/>
<dbReference type="SUPFAM" id="SSF52540">
    <property type="entry name" value="P-loop containing nucleoside triphosphate hydrolases"/>
    <property type="match status" value="1"/>
</dbReference>
<evidence type="ECO:0008006" key="5">
    <source>
        <dbReference type="Google" id="ProtNLM"/>
    </source>
</evidence>
<reference evidence="3 4" key="1">
    <citation type="submission" date="2013-07" db="EMBL/GenBank/DDBJ databases">
        <authorList>
            <person name="Weinstock G."/>
            <person name="Sodergren E."/>
            <person name="Wylie T."/>
            <person name="Fulton L."/>
            <person name="Fulton R."/>
            <person name="Fronick C."/>
            <person name="O'Laughlin M."/>
            <person name="Godfrey J."/>
            <person name="Miner T."/>
            <person name="Herter B."/>
            <person name="Appelbaum E."/>
            <person name="Cordes M."/>
            <person name="Lek S."/>
            <person name="Wollam A."/>
            <person name="Pepin K.H."/>
            <person name="Palsikar V.B."/>
            <person name="Mitreva M."/>
            <person name="Wilson R.K."/>
        </authorList>
    </citation>
    <scope>NUCLEOTIDE SEQUENCE [LARGE SCALE GENOMIC DNA]</scope>
    <source>
        <strain evidence="3 4">ATCC 27760</strain>
    </source>
</reference>
<name>U2K9F0_9FIRM</name>
<sequence>MVERKIYMDKIKKLQDKQIIKVVTGVRRCGKSTLLRQFQSYLLNTGVEQEQIIAINFEDVENEGLLDYHALHSYVTERLVPGKMTYIFLDEVQAVPNFQKAVDSLFLRENTDIYITGSNAYLLSGELATLLSGRYIEIPMLPLSFAEYLELSGLEKHSAWQKYFQNGGFPYAVQIDDDAIRHDYLDGIYHTVLIKDVASRKRINDISLLESVIKFMFDNIGNIVSSKKIADSLTSFGRKTTSLTAENYVTALTEAFILYKAERYDIQGKQHLKSLEKYYAVDMGLRQLLLGNRRRDIGHILENIVYLELIRRGYHVSIGKVGELEVDFVAERSGETAYYQVSATVMSEDTFDREITPLKRIRDNYPKYIITMDEMPMDEDGIKIINVIDFLLKN</sequence>
<feature type="domain" description="AAA" evidence="1">
    <location>
        <begin position="20"/>
        <end position="149"/>
    </location>
</feature>
<gene>
    <name evidence="3" type="ORF">RUMCAL_01693</name>
</gene>
<dbReference type="InterPro" id="IPR041682">
    <property type="entry name" value="AAA_14"/>
</dbReference>
<dbReference type="EMBL" id="AWVF01000215">
    <property type="protein sequence ID" value="ERJ95116.1"/>
    <property type="molecule type" value="Genomic_DNA"/>
</dbReference>
<dbReference type="STRING" id="411473.RUMCAL_01693"/>